<dbReference type="Proteomes" id="UP000663862">
    <property type="component" value="Unassembled WGS sequence"/>
</dbReference>
<dbReference type="EMBL" id="CAJOBP010002730">
    <property type="protein sequence ID" value="CAF4371070.1"/>
    <property type="molecule type" value="Genomic_DNA"/>
</dbReference>
<evidence type="ECO:0000313" key="3">
    <source>
        <dbReference type="EMBL" id="CAF4523595.1"/>
    </source>
</evidence>
<keyword evidence="6" id="KW-1185">Reference proteome</keyword>
<comment type="caution">
    <text evidence="2">The sequence shown here is derived from an EMBL/GenBank/DDBJ whole genome shotgun (WGS) entry which is preliminary data.</text>
</comment>
<dbReference type="Proteomes" id="UP000663848">
    <property type="component" value="Unassembled WGS sequence"/>
</dbReference>
<evidence type="ECO:0000313" key="5">
    <source>
        <dbReference type="Proteomes" id="UP000663851"/>
    </source>
</evidence>
<evidence type="ECO:0000313" key="2">
    <source>
        <dbReference type="EMBL" id="CAF4521028.1"/>
    </source>
</evidence>
<dbReference type="EMBL" id="CAJOBQ010001887">
    <property type="protein sequence ID" value="CAF4523595.1"/>
    <property type="molecule type" value="Genomic_DNA"/>
</dbReference>
<accession>A0A820WS12</accession>
<evidence type="ECO:0000313" key="6">
    <source>
        <dbReference type="Proteomes" id="UP000663873"/>
    </source>
</evidence>
<dbReference type="Proteomes" id="UP000663851">
    <property type="component" value="Unassembled WGS sequence"/>
</dbReference>
<sequence>MALVQNSKLQSQCSNNFKIKLKKQIQNRISKFEIVIPSNEEATSKSKFTIRDRSHNSKFEIIIATQNSESQSQ</sequence>
<dbReference type="Proteomes" id="UP000663873">
    <property type="component" value="Unassembled WGS sequence"/>
</dbReference>
<protein>
    <submittedName>
        <fullName evidence="2">Uncharacterized protein</fullName>
    </submittedName>
</protein>
<proteinExistence type="predicted"/>
<evidence type="ECO:0000313" key="1">
    <source>
        <dbReference type="EMBL" id="CAF4371070.1"/>
    </source>
</evidence>
<dbReference type="EMBL" id="CAJOBO010004439">
    <property type="protein sequence ID" value="CAF4521028.1"/>
    <property type="molecule type" value="Genomic_DNA"/>
</dbReference>
<dbReference type="AlphaFoldDB" id="A0A820WS12"/>
<name>A0A820WS12_9BILA</name>
<gene>
    <name evidence="2" type="ORF">HFQ381_LOCUS29127</name>
    <name evidence="4" type="ORF">QYT958_LOCUS26918</name>
    <name evidence="3" type="ORF">TSG867_LOCUS22746</name>
    <name evidence="1" type="ORF">UJA718_LOCUS17095</name>
</gene>
<organism evidence="2 5">
    <name type="scientific">Rotaria socialis</name>
    <dbReference type="NCBI Taxonomy" id="392032"/>
    <lineage>
        <taxon>Eukaryota</taxon>
        <taxon>Metazoa</taxon>
        <taxon>Spiralia</taxon>
        <taxon>Gnathifera</taxon>
        <taxon>Rotifera</taxon>
        <taxon>Eurotatoria</taxon>
        <taxon>Bdelloidea</taxon>
        <taxon>Philodinida</taxon>
        <taxon>Philodinidae</taxon>
        <taxon>Rotaria</taxon>
    </lineage>
</organism>
<evidence type="ECO:0000313" key="4">
    <source>
        <dbReference type="EMBL" id="CAF4847545.1"/>
    </source>
</evidence>
<reference evidence="2" key="1">
    <citation type="submission" date="2021-02" db="EMBL/GenBank/DDBJ databases">
        <authorList>
            <person name="Nowell W R."/>
        </authorList>
    </citation>
    <scope>NUCLEOTIDE SEQUENCE</scope>
</reference>
<dbReference type="EMBL" id="CAJOBR010006604">
    <property type="protein sequence ID" value="CAF4847545.1"/>
    <property type="molecule type" value="Genomic_DNA"/>
</dbReference>